<protein>
    <submittedName>
        <fullName evidence="1">Uncharacterized protein</fullName>
    </submittedName>
</protein>
<keyword evidence="2" id="KW-1185">Reference proteome</keyword>
<reference evidence="1 2" key="1">
    <citation type="submission" date="2022-05" db="EMBL/GenBank/DDBJ databases">
        <authorList>
            <consortium name="Genoscope - CEA"/>
            <person name="William W."/>
        </authorList>
    </citation>
    <scope>NUCLEOTIDE SEQUENCE [LARGE SCALE GENOMIC DNA]</scope>
</reference>
<evidence type="ECO:0000313" key="1">
    <source>
        <dbReference type="EMBL" id="CAH3031072.1"/>
    </source>
</evidence>
<feature type="non-terminal residue" evidence="1">
    <location>
        <position position="88"/>
    </location>
</feature>
<organism evidence="1 2">
    <name type="scientific">Porites evermanni</name>
    <dbReference type="NCBI Taxonomy" id="104178"/>
    <lineage>
        <taxon>Eukaryota</taxon>
        <taxon>Metazoa</taxon>
        <taxon>Cnidaria</taxon>
        <taxon>Anthozoa</taxon>
        <taxon>Hexacorallia</taxon>
        <taxon>Scleractinia</taxon>
        <taxon>Fungiina</taxon>
        <taxon>Poritidae</taxon>
        <taxon>Porites</taxon>
    </lineage>
</organism>
<dbReference type="EMBL" id="CALNXI010000668">
    <property type="protein sequence ID" value="CAH3031072.1"/>
    <property type="molecule type" value="Genomic_DNA"/>
</dbReference>
<sequence length="88" mass="9744">MNGSGVCTSMRCMYFPSSKALGNLTIGIHSSSGEFLREETSNIKIHFVGRFAVGSASVSKTVFLDKDIYRRHVKLTKVDANRWETLAS</sequence>
<name>A0ABN8MRH8_9CNID</name>
<proteinExistence type="predicted"/>
<evidence type="ECO:0000313" key="2">
    <source>
        <dbReference type="Proteomes" id="UP001159427"/>
    </source>
</evidence>
<dbReference type="Proteomes" id="UP001159427">
    <property type="component" value="Unassembled WGS sequence"/>
</dbReference>
<accession>A0ABN8MRH8</accession>
<comment type="caution">
    <text evidence="1">The sequence shown here is derived from an EMBL/GenBank/DDBJ whole genome shotgun (WGS) entry which is preliminary data.</text>
</comment>
<gene>
    <name evidence="1" type="ORF">PEVE_00038769</name>
</gene>